<dbReference type="Proteomes" id="UP001497497">
    <property type="component" value="Unassembled WGS sequence"/>
</dbReference>
<gene>
    <name evidence="1" type="ORF">GSLYS_00019877001</name>
</gene>
<organism evidence="1 2">
    <name type="scientific">Lymnaea stagnalis</name>
    <name type="common">Great pond snail</name>
    <name type="synonym">Helix stagnalis</name>
    <dbReference type="NCBI Taxonomy" id="6523"/>
    <lineage>
        <taxon>Eukaryota</taxon>
        <taxon>Metazoa</taxon>
        <taxon>Spiralia</taxon>
        <taxon>Lophotrochozoa</taxon>
        <taxon>Mollusca</taxon>
        <taxon>Gastropoda</taxon>
        <taxon>Heterobranchia</taxon>
        <taxon>Euthyneura</taxon>
        <taxon>Panpulmonata</taxon>
        <taxon>Hygrophila</taxon>
        <taxon>Lymnaeoidea</taxon>
        <taxon>Lymnaeidae</taxon>
        <taxon>Lymnaea</taxon>
    </lineage>
</organism>
<protein>
    <recommendedName>
        <fullName evidence="3">Negative elongation factor B</fullName>
    </recommendedName>
</protein>
<evidence type="ECO:0000313" key="1">
    <source>
        <dbReference type="EMBL" id="CAL1546500.1"/>
    </source>
</evidence>
<evidence type="ECO:0008006" key="3">
    <source>
        <dbReference type="Google" id="ProtNLM"/>
    </source>
</evidence>
<dbReference type="SUPFAM" id="SSF48371">
    <property type="entry name" value="ARM repeat"/>
    <property type="match status" value="1"/>
</dbReference>
<dbReference type="GO" id="GO:0032021">
    <property type="term" value="C:NELF complex"/>
    <property type="evidence" value="ECO:0007669"/>
    <property type="project" value="TreeGrafter"/>
</dbReference>
<dbReference type="EMBL" id="CAXITT010000819">
    <property type="protein sequence ID" value="CAL1546500.1"/>
    <property type="molecule type" value="Genomic_DNA"/>
</dbReference>
<dbReference type="InterPro" id="IPR016024">
    <property type="entry name" value="ARM-type_fold"/>
</dbReference>
<name>A0AAV2II50_LYMST</name>
<keyword evidence="2" id="KW-1185">Reference proteome</keyword>
<sequence>MSKDTGLDKIGIATGTHLNIALTTSADPLNAIQEFQNLNGIDAESLKIALPFLDLHGIKRLTLNLCIFETIRERLLQKIAELASSNDPESIQKLETLLDNSFPAIRNKDIRPVVMAVMKHLPKVKEEYLQQLLEDKELYTEAATEVKRQIWENNQSLFGDEVQPLLAQYLKEKEWSLYRHDSPGLTFFSSNPKLRRQKATLTQLLEMIGSNVKLYDMVLQFLRTLFLRTRNTHYCTLRVELLMAIHDLELNSICSKDPCHKFTWCVDACIREKTVNAMRSRELQGFLDSVKKGQEFVLGDLSMVLSDPYALNIILQSLMKMLQNCVNTDTLPRDNPDLQLLCRMTALGLNAWEMIDSGNFKEPKLDPTFFTKFLAYIVTLMAEDQVRHFTGKIPGEKVLPPSLPPDMYANWISLNPLASMVAMYYCLQCARMKDRLAVIQILPTLIHCENDRAYSDTFLHCLASYLIHMKEDFQHGEFCTAVLDDFFVPASSREHVLRHLLRLLMHVHHRLPRARLDSLLEEITLDKDLSDSVRSTVETLQEKISTFEPSTCPSPEKIDSPLMSVPAPTPAPHRGTFDNMTKGFPVPEIW</sequence>
<dbReference type="GO" id="GO:0034244">
    <property type="term" value="P:negative regulation of transcription elongation by RNA polymerase II"/>
    <property type="evidence" value="ECO:0007669"/>
    <property type="project" value="TreeGrafter"/>
</dbReference>
<dbReference type="PANTHER" id="PTHR13503">
    <property type="entry name" value="NEGATIVE ELONGATION FACTOR COMPLEX MEMBER B"/>
    <property type="match status" value="1"/>
</dbReference>
<evidence type="ECO:0000313" key="2">
    <source>
        <dbReference type="Proteomes" id="UP001497497"/>
    </source>
</evidence>
<dbReference type="Pfam" id="PF06209">
    <property type="entry name" value="COBRA1"/>
    <property type="match status" value="1"/>
</dbReference>
<proteinExistence type="predicted"/>
<comment type="caution">
    <text evidence="1">The sequence shown here is derived from an EMBL/GenBank/DDBJ whole genome shotgun (WGS) entry which is preliminary data.</text>
</comment>
<dbReference type="AlphaFoldDB" id="A0AAV2II50"/>
<accession>A0AAV2II50</accession>
<reference evidence="1 2" key="1">
    <citation type="submission" date="2024-04" db="EMBL/GenBank/DDBJ databases">
        <authorList>
            <consortium name="Genoscope - CEA"/>
            <person name="William W."/>
        </authorList>
    </citation>
    <scope>NUCLEOTIDE SEQUENCE [LARGE SCALE GENOMIC DNA]</scope>
</reference>
<dbReference type="InterPro" id="IPR010405">
    <property type="entry name" value="COBRA1"/>
</dbReference>
<dbReference type="PANTHER" id="PTHR13503:SF3">
    <property type="entry name" value="NEGATIVE ELONGATION FACTOR B"/>
    <property type="match status" value="1"/>
</dbReference>